<name>A0A0G0N7M4_9BACT</name>
<feature type="transmembrane region" description="Helical" evidence="2">
    <location>
        <begin position="113"/>
        <end position="134"/>
    </location>
</feature>
<proteinExistence type="predicted"/>
<feature type="region of interest" description="Disordered" evidence="1">
    <location>
        <begin position="1"/>
        <end position="46"/>
    </location>
</feature>
<reference evidence="3 4" key="1">
    <citation type="journal article" date="2015" name="Nature">
        <title>rRNA introns, odd ribosomes, and small enigmatic genomes across a large radiation of phyla.</title>
        <authorList>
            <person name="Brown C.T."/>
            <person name="Hug L.A."/>
            <person name="Thomas B.C."/>
            <person name="Sharon I."/>
            <person name="Castelle C.J."/>
            <person name="Singh A."/>
            <person name="Wilkins M.J."/>
            <person name="Williams K.H."/>
            <person name="Banfield J.F."/>
        </authorList>
    </citation>
    <scope>NUCLEOTIDE SEQUENCE [LARGE SCALE GENOMIC DNA]</scope>
</reference>
<dbReference type="STRING" id="1619013.UT41_C0003G0071"/>
<evidence type="ECO:0000313" key="4">
    <source>
        <dbReference type="Proteomes" id="UP000034665"/>
    </source>
</evidence>
<protein>
    <submittedName>
        <fullName evidence="3">Uncharacterized protein</fullName>
    </submittedName>
</protein>
<comment type="caution">
    <text evidence="3">The sequence shown here is derived from an EMBL/GenBank/DDBJ whole genome shotgun (WGS) entry which is preliminary data.</text>
</comment>
<feature type="compositionally biased region" description="Pro residues" evidence="1">
    <location>
        <begin position="26"/>
        <end position="46"/>
    </location>
</feature>
<keyword evidence="2" id="KW-0812">Transmembrane</keyword>
<sequence length="201" mass="21327">MDNLEIEKNTMPVGEGTAQPQQPVEMPVPAPMQPQQPVEMPTPAPVQPQPVAEAPIITPVDMAPPVMQQPQVLEPVVNTIVTPMETTMQPIDLSGQGMQMQGGIPEEGGKKKIIIIIAVIVAGLLVGLGAFLFWRTTNAPTPEVAPIVEDATPVIEIQEMQPIAAPEADDVSVIEQDLNAFNIGGIDAELQGELNVINAAL</sequence>
<organism evidence="3 4">
    <name type="scientific">Candidatus Wolfebacteria bacterium GW2011_GWC2_39_22</name>
    <dbReference type="NCBI Taxonomy" id="1619013"/>
    <lineage>
        <taxon>Bacteria</taxon>
        <taxon>Candidatus Wolfeibacteriota</taxon>
    </lineage>
</organism>
<evidence type="ECO:0000256" key="1">
    <source>
        <dbReference type="SAM" id="MobiDB-lite"/>
    </source>
</evidence>
<keyword evidence="2" id="KW-0472">Membrane</keyword>
<dbReference type="AlphaFoldDB" id="A0A0G0N7M4"/>
<dbReference type="Proteomes" id="UP000034665">
    <property type="component" value="Unassembled WGS sequence"/>
</dbReference>
<accession>A0A0G0N7M4</accession>
<dbReference type="EMBL" id="LBWR01000003">
    <property type="protein sequence ID" value="KKR12144.1"/>
    <property type="molecule type" value="Genomic_DNA"/>
</dbReference>
<keyword evidence="2" id="KW-1133">Transmembrane helix</keyword>
<evidence type="ECO:0000256" key="2">
    <source>
        <dbReference type="SAM" id="Phobius"/>
    </source>
</evidence>
<evidence type="ECO:0000313" key="3">
    <source>
        <dbReference type="EMBL" id="KKR12144.1"/>
    </source>
</evidence>
<gene>
    <name evidence="3" type="ORF">UT41_C0003G0071</name>
</gene>